<evidence type="ECO:0000313" key="4">
    <source>
        <dbReference type="EMBL" id="TDD83956.1"/>
    </source>
</evidence>
<dbReference type="InterPro" id="IPR009057">
    <property type="entry name" value="Homeodomain-like_sf"/>
</dbReference>
<protein>
    <submittedName>
        <fullName evidence="4">TetR/AcrR family transcriptional regulator</fullName>
    </submittedName>
</protein>
<feature type="DNA-binding region" description="H-T-H motif" evidence="2">
    <location>
        <begin position="30"/>
        <end position="49"/>
    </location>
</feature>
<dbReference type="RefSeq" id="WP_131895676.1">
    <property type="nucleotide sequence ID" value="NZ_SMKU01000107.1"/>
</dbReference>
<proteinExistence type="predicted"/>
<evidence type="ECO:0000256" key="1">
    <source>
        <dbReference type="ARBA" id="ARBA00023125"/>
    </source>
</evidence>
<organism evidence="4 5">
    <name type="scientific">Actinomadura rubrisoli</name>
    <dbReference type="NCBI Taxonomy" id="2530368"/>
    <lineage>
        <taxon>Bacteria</taxon>
        <taxon>Bacillati</taxon>
        <taxon>Actinomycetota</taxon>
        <taxon>Actinomycetes</taxon>
        <taxon>Streptosporangiales</taxon>
        <taxon>Thermomonosporaceae</taxon>
        <taxon>Actinomadura</taxon>
    </lineage>
</organism>
<dbReference type="EMBL" id="SMKU01000107">
    <property type="protein sequence ID" value="TDD83956.1"/>
    <property type="molecule type" value="Genomic_DNA"/>
</dbReference>
<dbReference type="Gene3D" id="1.10.357.10">
    <property type="entry name" value="Tetracycline Repressor, domain 2"/>
    <property type="match status" value="1"/>
</dbReference>
<dbReference type="InterPro" id="IPR036271">
    <property type="entry name" value="Tet_transcr_reg_TetR-rel_C_sf"/>
</dbReference>
<dbReference type="Gene3D" id="1.10.10.60">
    <property type="entry name" value="Homeodomain-like"/>
    <property type="match status" value="1"/>
</dbReference>
<keyword evidence="1 2" id="KW-0238">DNA-binding</keyword>
<accession>A0A4R5BGB8</accession>
<dbReference type="PANTHER" id="PTHR30055">
    <property type="entry name" value="HTH-TYPE TRANSCRIPTIONAL REGULATOR RUTR"/>
    <property type="match status" value="1"/>
</dbReference>
<dbReference type="AlphaFoldDB" id="A0A4R5BGB8"/>
<dbReference type="OrthoDB" id="3784817at2"/>
<comment type="caution">
    <text evidence="4">The sequence shown here is derived from an EMBL/GenBank/DDBJ whole genome shotgun (WGS) entry which is preliminary data.</text>
</comment>
<dbReference type="SUPFAM" id="SSF46689">
    <property type="entry name" value="Homeodomain-like"/>
    <property type="match status" value="1"/>
</dbReference>
<dbReference type="PANTHER" id="PTHR30055:SF146">
    <property type="entry name" value="HTH-TYPE TRANSCRIPTIONAL DUAL REGULATOR CECR"/>
    <property type="match status" value="1"/>
</dbReference>
<dbReference type="SUPFAM" id="SSF48498">
    <property type="entry name" value="Tetracyclin repressor-like, C-terminal domain"/>
    <property type="match status" value="1"/>
</dbReference>
<dbReference type="PROSITE" id="PS50977">
    <property type="entry name" value="HTH_TETR_2"/>
    <property type="match status" value="1"/>
</dbReference>
<feature type="domain" description="HTH tetR-type" evidence="3">
    <location>
        <begin position="7"/>
        <end position="67"/>
    </location>
</feature>
<evidence type="ECO:0000256" key="2">
    <source>
        <dbReference type="PROSITE-ProRule" id="PRU00335"/>
    </source>
</evidence>
<dbReference type="Pfam" id="PF00440">
    <property type="entry name" value="TetR_N"/>
    <property type="match status" value="1"/>
</dbReference>
<name>A0A4R5BGB8_9ACTN</name>
<dbReference type="Proteomes" id="UP000294513">
    <property type="component" value="Unassembled WGS sequence"/>
</dbReference>
<reference evidence="4 5" key="1">
    <citation type="submission" date="2019-03" db="EMBL/GenBank/DDBJ databases">
        <title>Draft genome sequences of novel Actinobacteria.</title>
        <authorList>
            <person name="Sahin N."/>
            <person name="Ay H."/>
            <person name="Saygin H."/>
        </authorList>
    </citation>
    <scope>NUCLEOTIDE SEQUENCE [LARGE SCALE GENOMIC DNA]</scope>
    <source>
        <strain evidence="4 5">H3C3</strain>
    </source>
</reference>
<dbReference type="GO" id="GO:0000976">
    <property type="term" value="F:transcription cis-regulatory region binding"/>
    <property type="evidence" value="ECO:0007669"/>
    <property type="project" value="TreeGrafter"/>
</dbReference>
<dbReference type="PRINTS" id="PR00455">
    <property type="entry name" value="HTHTETR"/>
</dbReference>
<keyword evidence="5" id="KW-1185">Reference proteome</keyword>
<dbReference type="GO" id="GO:0003700">
    <property type="term" value="F:DNA-binding transcription factor activity"/>
    <property type="evidence" value="ECO:0007669"/>
    <property type="project" value="TreeGrafter"/>
</dbReference>
<dbReference type="InterPro" id="IPR050109">
    <property type="entry name" value="HTH-type_TetR-like_transc_reg"/>
</dbReference>
<dbReference type="InterPro" id="IPR001647">
    <property type="entry name" value="HTH_TetR"/>
</dbReference>
<sequence length="243" mass="25162">MTAQKDLDTRDRILRAAARLLAESDGEPVSTRAVCTAAGVGAPTLYHHFGDKRGLFDAVAALGFEEYLAGKRAQERTGDPVEDLRRGWDLHVEFGRTRPAFYALMYGSPRTPPVADEAFGMLVGLVEAVADAGRLRVPVATAARMIHASGIGVTLALIAEDGRAGTGGGDGGEVSARVREGVLAAITVPDEAPADGPGEDGRASSAARAVALRAALAADPPAVLSASETALLGDWLDRIAGPR</sequence>
<evidence type="ECO:0000313" key="5">
    <source>
        <dbReference type="Proteomes" id="UP000294513"/>
    </source>
</evidence>
<gene>
    <name evidence="4" type="ORF">E1298_20660</name>
</gene>
<evidence type="ECO:0000259" key="3">
    <source>
        <dbReference type="PROSITE" id="PS50977"/>
    </source>
</evidence>